<accession>A0A1I9L2E6</accession>
<evidence type="ECO:0000313" key="2">
    <source>
        <dbReference type="Proteomes" id="UP000225190"/>
    </source>
</evidence>
<name>A0A1I9L2E6_9CAUD</name>
<organism evidence="1 2">
    <name type="scientific">Xanthomonas phage XAJ2</name>
    <dbReference type="NCBI Taxonomy" id="1775249"/>
    <lineage>
        <taxon>Viruses</taxon>
        <taxon>Duplodnaviria</taxon>
        <taxon>Heunggongvirae</taxon>
        <taxon>Uroviricota</taxon>
        <taxon>Caudoviricetes</taxon>
        <taxon>Caudoviricetes incertae sedis</taxon>
        <taxon>Xajduovirus</taxon>
        <taxon>Xajduovirus XAJ2</taxon>
    </lineage>
</organism>
<dbReference type="EMBL" id="KU197014">
    <property type="protein sequence ID" value="AMW36133.1"/>
    <property type="molecule type" value="Genomic_DNA"/>
</dbReference>
<keyword evidence="2" id="KW-1185">Reference proteome</keyword>
<sequence>MSLTGQFKTSPEVENEGVEFSYAPNEDGSVPSFRIARAGKSNKQFQAASAAAFKPFERAHKLGTLKPEQSEAIYMGVFIKTVLKGWSNVAMSDVTGNTEDKGFADFNHENARMLFTRLPELYDDLSDKSMAAGNFRDAELEETAGN</sequence>
<proteinExistence type="predicted"/>
<evidence type="ECO:0000313" key="1">
    <source>
        <dbReference type="EMBL" id="AMW36133.1"/>
    </source>
</evidence>
<protein>
    <submittedName>
        <fullName evidence="1">Tail chaperonine protein</fullName>
    </submittedName>
</protein>
<dbReference type="Proteomes" id="UP000225190">
    <property type="component" value="Segment"/>
</dbReference>
<reference evidence="1 2" key="1">
    <citation type="submission" date="2015-11" db="EMBL/GenBank/DDBJ databases">
        <title>Bacteriophages of Xanthomonas arboricola pv. juglandis: Characterization of two phages.</title>
        <authorList>
            <person name="Domotor D."/>
            <person name="Frank T."/>
            <person name="Rakhely G."/>
            <person name="Doffkay Z."/>
            <person name="Schneider G."/>
            <person name="Kovacs T."/>
        </authorList>
    </citation>
    <scope>NUCLEOTIDE SEQUENCE [LARGE SCALE GENOMIC DNA]</scope>
</reference>